<dbReference type="AlphaFoldDB" id="A0A1F4YD97"/>
<accession>A0A1F4YD97</accession>
<dbReference type="Proteomes" id="UP000178176">
    <property type="component" value="Unassembled WGS sequence"/>
</dbReference>
<comment type="caution">
    <text evidence="1">The sequence shown here is derived from an EMBL/GenBank/DDBJ whole genome shotgun (WGS) entry which is preliminary data.</text>
</comment>
<proteinExistence type="predicted"/>
<organism evidence="1 2">
    <name type="scientific">Candidatus Amesbacteria bacterium RIFCSPHIGHO2_01_FULL_48_32b</name>
    <dbReference type="NCBI Taxonomy" id="1797253"/>
    <lineage>
        <taxon>Bacteria</taxon>
        <taxon>Candidatus Amesiibacteriota</taxon>
    </lineage>
</organism>
<dbReference type="EMBL" id="MEXH01000027">
    <property type="protein sequence ID" value="OGC91864.1"/>
    <property type="molecule type" value="Genomic_DNA"/>
</dbReference>
<protein>
    <submittedName>
        <fullName evidence="1">Uncharacterized protein</fullName>
    </submittedName>
</protein>
<gene>
    <name evidence="1" type="ORF">A2876_03885</name>
</gene>
<reference evidence="1 2" key="1">
    <citation type="journal article" date="2016" name="Nat. Commun.">
        <title>Thousands of microbial genomes shed light on interconnected biogeochemical processes in an aquifer system.</title>
        <authorList>
            <person name="Anantharaman K."/>
            <person name="Brown C.T."/>
            <person name="Hug L.A."/>
            <person name="Sharon I."/>
            <person name="Castelle C.J."/>
            <person name="Probst A.J."/>
            <person name="Thomas B.C."/>
            <person name="Singh A."/>
            <person name="Wilkins M.J."/>
            <person name="Karaoz U."/>
            <person name="Brodie E.L."/>
            <person name="Williams K.H."/>
            <person name="Hubbard S.S."/>
            <person name="Banfield J.F."/>
        </authorList>
    </citation>
    <scope>NUCLEOTIDE SEQUENCE [LARGE SCALE GENOMIC DNA]</scope>
</reference>
<sequence length="93" mass="10128">MSEVVRFEQEVEIIGKVVAEPAGEGSGFSGLVLKGLRKLFLGFYAAEWEWGETIAETLNSIGQGKEVRLGGRIVSGRGVEVRVITDVDCDEQK</sequence>
<evidence type="ECO:0000313" key="2">
    <source>
        <dbReference type="Proteomes" id="UP000178176"/>
    </source>
</evidence>
<evidence type="ECO:0000313" key="1">
    <source>
        <dbReference type="EMBL" id="OGC91864.1"/>
    </source>
</evidence>
<name>A0A1F4YD97_9BACT</name>